<reference evidence="1 2" key="1">
    <citation type="submission" date="2023-11" db="EMBL/GenBank/DDBJ databases">
        <title>Streptococcus wuxiensis sp. nov., Streptococcus jiangnanensis sp. nov., Streptococcus fermentans sp. nov., three novel members of the genus Streptococcus isolated from breast milk.</title>
        <authorList>
            <person name="Zhou Y."/>
            <person name="Yang B."/>
        </authorList>
    </citation>
    <scope>NUCLEOTIDE SEQUENCE [LARGE SCALE GENOMIC DNA]</scope>
    <source>
        <strain evidence="1 2">21WXBC0057M1</strain>
    </source>
</reference>
<accession>A0ABU5FS42</accession>
<dbReference type="EMBL" id="JAXHDO010000001">
    <property type="protein sequence ID" value="MDY4336888.1"/>
    <property type="molecule type" value="Genomic_DNA"/>
</dbReference>
<keyword evidence="2" id="KW-1185">Reference proteome</keyword>
<proteinExistence type="predicted"/>
<dbReference type="RefSeq" id="WP_320693495.1">
    <property type="nucleotide sequence ID" value="NZ_JAXHDO010000001.1"/>
</dbReference>
<sequence>MNKIMVIINPTSGGEKILDYDVCIPPSAVFAYGKEQEYQAFKIYLEET</sequence>
<dbReference type="Proteomes" id="UP001272345">
    <property type="component" value="Unassembled WGS sequence"/>
</dbReference>
<name>A0ABU5FS42_9STRE</name>
<organism evidence="1 2">
    <name type="scientific">Streptococcus wuxiensis</name>
    <dbReference type="NCBI Taxonomy" id="3095078"/>
    <lineage>
        <taxon>Bacteria</taxon>
        <taxon>Bacillati</taxon>
        <taxon>Bacillota</taxon>
        <taxon>Bacilli</taxon>
        <taxon>Lactobacillales</taxon>
        <taxon>Streptococcaceae</taxon>
        <taxon>Streptococcus</taxon>
    </lineage>
</organism>
<evidence type="ECO:0000313" key="2">
    <source>
        <dbReference type="Proteomes" id="UP001272345"/>
    </source>
</evidence>
<gene>
    <name evidence="1" type="ORF">SPC83_01950</name>
</gene>
<comment type="caution">
    <text evidence="1">The sequence shown here is derived from an EMBL/GenBank/DDBJ whole genome shotgun (WGS) entry which is preliminary data.</text>
</comment>
<evidence type="ECO:0000313" key="1">
    <source>
        <dbReference type="EMBL" id="MDY4336888.1"/>
    </source>
</evidence>
<protein>
    <recommendedName>
        <fullName evidence="3">Diacylglycerol kinase</fullName>
    </recommendedName>
</protein>
<evidence type="ECO:0008006" key="3">
    <source>
        <dbReference type="Google" id="ProtNLM"/>
    </source>
</evidence>